<keyword evidence="3" id="KW-1185">Reference proteome</keyword>
<name>A0A4Y7Q6Q3_9AGAM</name>
<sequence length="307" mass="34106">MDRNLPPRPDWAVNPTPTRPSTGVQLKHGINAPNGVDAAKQGRVFTFGSVNDQPTSSSSEVRATNPALTIYQAYQAREKQRLQRPPPAPPPTTTTETSTVKPKVDVVNLFRGGSASGANTFNEPLYPQQQQHQQHQQHGEPLADMPSQQLSPYYNPYMPPYGTNAYMAGYAQVPQSWMQMSMDRCPSPPSPSELPSGCSLSPPLRLNTNASVFVPMKRSPKIVIKDPSRPEVKLTALPLTPSPPDRHREGWRRRPVSIRLESEEGRMKRLQQEALLKAKAEEEKIKNETAETATVEEEKELEVGAEE</sequence>
<dbReference type="EMBL" id="ML170172">
    <property type="protein sequence ID" value="TDL23006.1"/>
    <property type="molecule type" value="Genomic_DNA"/>
</dbReference>
<organism evidence="2 3">
    <name type="scientific">Rickenella mellea</name>
    <dbReference type="NCBI Taxonomy" id="50990"/>
    <lineage>
        <taxon>Eukaryota</taxon>
        <taxon>Fungi</taxon>
        <taxon>Dikarya</taxon>
        <taxon>Basidiomycota</taxon>
        <taxon>Agaricomycotina</taxon>
        <taxon>Agaricomycetes</taxon>
        <taxon>Hymenochaetales</taxon>
        <taxon>Rickenellaceae</taxon>
        <taxon>Rickenella</taxon>
    </lineage>
</organism>
<feature type="compositionally biased region" description="Acidic residues" evidence="1">
    <location>
        <begin position="294"/>
        <end position="307"/>
    </location>
</feature>
<feature type="region of interest" description="Disordered" evidence="1">
    <location>
        <begin position="78"/>
        <end position="99"/>
    </location>
</feature>
<feature type="region of interest" description="Disordered" evidence="1">
    <location>
        <begin position="112"/>
        <end position="148"/>
    </location>
</feature>
<dbReference type="Proteomes" id="UP000294933">
    <property type="component" value="Unassembled WGS sequence"/>
</dbReference>
<evidence type="ECO:0000256" key="1">
    <source>
        <dbReference type="SAM" id="MobiDB-lite"/>
    </source>
</evidence>
<dbReference type="AlphaFoldDB" id="A0A4Y7Q6Q3"/>
<feature type="compositionally biased region" description="Polar residues" evidence="1">
    <location>
        <begin position="15"/>
        <end position="24"/>
    </location>
</feature>
<accession>A0A4Y7Q6Q3</accession>
<feature type="region of interest" description="Disordered" evidence="1">
    <location>
        <begin position="282"/>
        <end position="307"/>
    </location>
</feature>
<gene>
    <name evidence="2" type="ORF">BD410DRAFT_185798</name>
</gene>
<protein>
    <submittedName>
        <fullName evidence="2">Uncharacterized protein</fullName>
    </submittedName>
</protein>
<dbReference type="STRING" id="50990.A0A4Y7Q6Q3"/>
<feature type="region of interest" description="Disordered" evidence="1">
    <location>
        <begin position="1"/>
        <end position="36"/>
    </location>
</feature>
<evidence type="ECO:0000313" key="3">
    <source>
        <dbReference type="Proteomes" id="UP000294933"/>
    </source>
</evidence>
<proteinExistence type="predicted"/>
<reference evidence="2 3" key="1">
    <citation type="submission" date="2018-06" db="EMBL/GenBank/DDBJ databases">
        <title>A transcriptomic atlas of mushroom development highlights an independent origin of complex multicellularity.</title>
        <authorList>
            <consortium name="DOE Joint Genome Institute"/>
            <person name="Krizsan K."/>
            <person name="Almasi E."/>
            <person name="Merenyi Z."/>
            <person name="Sahu N."/>
            <person name="Viragh M."/>
            <person name="Koszo T."/>
            <person name="Mondo S."/>
            <person name="Kiss B."/>
            <person name="Balint B."/>
            <person name="Kues U."/>
            <person name="Barry K."/>
            <person name="Hegedus J.C."/>
            <person name="Henrissat B."/>
            <person name="Johnson J."/>
            <person name="Lipzen A."/>
            <person name="Ohm R."/>
            <person name="Nagy I."/>
            <person name="Pangilinan J."/>
            <person name="Yan J."/>
            <person name="Xiong Y."/>
            <person name="Grigoriev I.V."/>
            <person name="Hibbett D.S."/>
            <person name="Nagy L.G."/>
        </authorList>
    </citation>
    <scope>NUCLEOTIDE SEQUENCE [LARGE SCALE GENOMIC DNA]</scope>
    <source>
        <strain evidence="2 3">SZMC22713</strain>
    </source>
</reference>
<evidence type="ECO:0000313" key="2">
    <source>
        <dbReference type="EMBL" id="TDL23006.1"/>
    </source>
</evidence>
<dbReference type="VEuPathDB" id="FungiDB:BD410DRAFT_185798"/>